<proteinExistence type="predicted"/>
<dbReference type="SUPFAM" id="SSF52821">
    <property type="entry name" value="Rhodanese/Cell cycle control phosphatase"/>
    <property type="match status" value="1"/>
</dbReference>
<accession>A0A9P6Q2M6</accession>
<dbReference type="PROSITE" id="PS00683">
    <property type="entry name" value="RHODANESE_2"/>
    <property type="match status" value="1"/>
</dbReference>
<dbReference type="PANTHER" id="PTHR44086:SF10">
    <property type="entry name" value="THIOSULFATE SULFURTRANSFERASE_RHODANESE-LIKE DOMAIN-CONTAINING PROTEIN 3"/>
    <property type="match status" value="1"/>
</dbReference>
<dbReference type="Proteomes" id="UP000726737">
    <property type="component" value="Unassembled WGS sequence"/>
</dbReference>
<gene>
    <name evidence="3" type="ORF">BG011_004189</name>
</gene>
<dbReference type="SMART" id="SM00450">
    <property type="entry name" value="RHOD"/>
    <property type="match status" value="1"/>
</dbReference>
<evidence type="ECO:0000313" key="4">
    <source>
        <dbReference type="Proteomes" id="UP000726737"/>
    </source>
</evidence>
<dbReference type="PROSITE" id="PS50206">
    <property type="entry name" value="RHODANESE_3"/>
    <property type="match status" value="1"/>
</dbReference>
<dbReference type="PANTHER" id="PTHR44086">
    <property type="entry name" value="THIOSULFATE SULFURTRANSFERASE RDL2, MITOCHONDRIAL-RELATED"/>
    <property type="match status" value="1"/>
</dbReference>
<evidence type="ECO:0000256" key="1">
    <source>
        <dbReference type="RuleBase" id="RU000507"/>
    </source>
</evidence>
<keyword evidence="4" id="KW-1185">Reference proteome</keyword>
<dbReference type="InterPro" id="IPR001763">
    <property type="entry name" value="Rhodanese-like_dom"/>
</dbReference>
<feature type="domain" description="Rhodanese" evidence="2">
    <location>
        <begin position="28"/>
        <end position="130"/>
    </location>
</feature>
<dbReference type="AlphaFoldDB" id="A0A9P6Q2M6"/>
<dbReference type="InterPro" id="IPR001307">
    <property type="entry name" value="Thiosulphate_STrfase_CS"/>
</dbReference>
<dbReference type="Pfam" id="PF00581">
    <property type="entry name" value="Rhodanese"/>
    <property type="match status" value="1"/>
</dbReference>
<evidence type="ECO:0000313" key="3">
    <source>
        <dbReference type="EMBL" id="KAG0257049.1"/>
    </source>
</evidence>
<name>A0A9P6Q2M6_9FUNG</name>
<dbReference type="OrthoDB" id="566238at2759"/>
<dbReference type="GO" id="GO:0004792">
    <property type="term" value="F:thiosulfate-cyanide sulfurtransferase activity"/>
    <property type="evidence" value="ECO:0007669"/>
    <property type="project" value="InterPro"/>
</dbReference>
<keyword evidence="1" id="KW-0808">Transferase</keyword>
<reference evidence="3" key="1">
    <citation type="journal article" date="2020" name="Fungal Divers.">
        <title>Resolving the Mortierellaceae phylogeny through synthesis of multi-gene phylogenetics and phylogenomics.</title>
        <authorList>
            <person name="Vandepol N."/>
            <person name="Liber J."/>
            <person name="Desiro A."/>
            <person name="Na H."/>
            <person name="Kennedy M."/>
            <person name="Barry K."/>
            <person name="Grigoriev I.V."/>
            <person name="Miller A.N."/>
            <person name="O'Donnell K."/>
            <person name="Stajich J.E."/>
            <person name="Bonito G."/>
        </authorList>
    </citation>
    <scope>NUCLEOTIDE SEQUENCE</scope>
    <source>
        <strain evidence="3">KOD948</strain>
    </source>
</reference>
<dbReference type="InterPro" id="IPR036873">
    <property type="entry name" value="Rhodanese-like_dom_sf"/>
</dbReference>
<dbReference type="EMBL" id="JAAAJA010000275">
    <property type="protein sequence ID" value="KAG0257049.1"/>
    <property type="molecule type" value="Genomic_DNA"/>
</dbReference>
<dbReference type="Gene3D" id="3.40.250.10">
    <property type="entry name" value="Rhodanese-like domain"/>
    <property type="match status" value="1"/>
</dbReference>
<comment type="caution">
    <text evidence="3">The sequence shown here is derived from an EMBL/GenBank/DDBJ whole genome shotgun (WGS) entry which is preliminary data.</text>
</comment>
<sequence length="132" mass="15164">MSTVSQTESGFKPEEATFEEIEALTHQQDRKLSLIDVRDSPEVALGIIPTAHAIPLAQLKDAFVSLSDKEFKDLYGFERFDKNEEAIFYCRSGRRSRLAFGLVKELGYTHVRHYPGSWIEWEARTKSPQQEN</sequence>
<protein>
    <recommendedName>
        <fullName evidence="1">Sulfurtransferase</fullName>
    </recommendedName>
</protein>
<organism evidence="3 4">
    <name type="scientific">Mortierella polycephala</name>
    <dbReference type="NCBI Taxonomy" id="41804"/>
    <lineage>
        <taxon>Eukaryota</taxon>
        <taxon>Fungi</taxon>
        <taxon>Fungi incertae sedis</taxon>
        <taxon>Mucoromycota</taxon>
        <taxon>Mortierellomycotina</taxon>
        <taxon>Mortierellomycetes</taxon>
        <taxon>Mortierellales</taxon>
        <taxon>Mortierellaceae</taxon>
        <taxon>Mortierella</taxon>
    </lineage>
</organism>
<evidence type="ECO:0000259" key="2">
    <source>
        <dbReference type="PROSITE" id="PS50206"/>
    </source>
</evidence>
<dbReference type="GO" id="GO:0005739">
    <property type="term" value="C:mitochondrion"/>
    <property type="evidence" value="ECO:0007669"/>
    <property type="project" value="TreeGrafter"/>
</dbReference>